<evidence type="ECO:0008006" key="3">
    <source>
        <dbReference type="Google" id="ProtNLM"/>
    </source>
</evidence>
<dbReference type="Gene3D" id="3.30.420.10">
    <property type="entry name" value="Ribonuclease H-like superfamily/Ribonuclease H"/>
    <property type="match status" value="1"/>
</dbReference>
<keyword evidence="2" id="KW-1185">Reference proteome</keyword>
<dbReference type="OrthoDB" id="6368480at2759"/>
<dbReference type="InParanoid" id="E9I2L1"/>
<sequence length="50" mass="5901">VVRIVWPPQSPDLNPIEAMWDYVDSKIMNSTRTSQNQMWEKVQEAWNAIP</sequence>
<dbReference type="Proteomes" id="UP000000305">
    <property type="component" value="Unassembled WGS sequence"/>
</dbReference>
<gene>
    <name evidence="1" type="ORF">DAPPUDRAFT_19349</name>
</gene>
<evidence type="ECO:0000313" key="2">
    <source>
        <dbReference type="Proteomes" id="UP000000305"/>
    </source>
</evidence>
<feature type="non-terminal residue" evidence="1">
    <location>
        <position position="50"/>
    </location>
</feature>
<accession>E9I2L1</accession>
<dbReference type="InterPro" id="IPR036397">
    <property type="entry name" value="RNaseH_sf"/>
</dbReference>
<proteinExistence type="predicted"/>
<name>E9I2L1_DAPPU</name>
<reference evidence="1 2" key="1">
    <citation type="journal article" date="2011" name="Science">
        <title>The ecoresponsive genome of Daphnia pulex.</title>
        <authorList>
            <person name="Colbourne J.K."/>
            <person name="Pfrender M.E."/>
            <person name="Gilbert D."/>
            <person name="Thomas W.K."/>
            <person name="Tucker A."/>
            <person name="Oakley T.H."/>
            <person name="Tokishita S."/>
            <person name="Aerts A."/>
            <person name="Arnold G.J."/>
            <person name="Basu M.K."/>
            <person name="Bauer D.J."/>
            <person name="Caceres C.E."/>
            <person name="Carmel L."/>
            <person name="Casola C."/>
            <person name="Choi J.H."/>
            <person name="Detter J.C."/>
            <person name="Dong Q."/>
            <person name="Dusheyko S."/>
            <person name="Eads B.D."/>
            <person name="Frohlich T."/>
            <person name="Geiler-Samerotte K.A."/>
            <person name="Gerlach D."/>
            <person name="Hatcher P."/>
            <person name="Jogdeo S."/>
            <person name="Krijgsveld J."/>
            <person name="Kriventseva E.V."/>
            <person name="Kultz D."/>
            <person name="Laforsch C."/>
            <person name="Lindquist E."/>
            <person name="Lopez J."/>
            <person name="Manak J.R."/>
            <person name="Muller J."/>
            <person name="Pangilinan J."/>
            <person name="Patwardhan R.P."/>
            <person name="Pitluck S."/>
            <person name="Pritham E.J."/>
            <person name="Rechtsteiner A."/>
            <person name="Rho M."/>
            <person name="Rogozin I.B."/>
            <person name="Sakarya O."/>
            <person name="Salamov A."/>
            <person name="Schaack S."/>
            <person name="Shapiro H."/>
            <person name="Shiga Y."/>
            <person name="Skalitzky C."/>
            <person name="Smith Z."/>
            <person name="Souvorov A."/>
            <person name="Sung W."/>
            <person name="Tang Z."/>
            <person name="Tsuchiya D."/>
            <person name="Tu H."/>
            <person name="Vos H."/>
            <person name="Wang M."/>
            <person name="Wolf Y.I."/>
            <person name="Yamagata H."/>
            <person name="Yamada T."/>
            <person name="Ye Y."/>
            <person name="Shaw J.R."/>
            <person name="Andrews J."/>
            <person name="Crease T.J."/>
            <person name="Tang H."/>
            <person name="Lucas S.M."/>
            <person name="Robertson H.M."/>
            <person name="Bork P."/>
            <person name="Koonin E.V."/>
            <person name="Zdobnov E.M."/>
            <person name="Grigoriev I.V."/>
            <person name="Lynch M."/>
            <person name="Boore J.L."/>
        </authorList>
    </citation>
    <scope>NUCLEOTIDE SEQUENCE [LARGE SCALE GENOMIC DNA]</scope>
</reference>
<dbReference type="KEGG" id="dpx:DAPPUDRAFT_19349"/>
<dbReference type="AlphaFoldDB" id="E9I2L1"/>
<dbReference type="PhylomeDB" id="E9I2L1"/>
<evidence type="ECO:0000313" key="1">
    <source>
        <dbReference type="EMBL" id="EFX61769.1"/>
    </source>
</evidence>
<dbReference type="GO" id="GO:0003676">
    <property type="term" value="F:nucleic acid binding"/>
    <property type="evidence" value="ECO:0007669"/>
    <property type="project" value="InterPro"/>
</dbReference>
<feature type="non-terminal residue" evidence="1">
    <location>
        <position position="1"/>
    </location>
</feature>
<protein>
    <recommendedName>
        <fullName evidence="3">Tc1-like transposase DDE domain-containing protein</fullName>
    </recommendedName>
</protein>
<organism evidence="1 2">
    <name type="scientific">Daphnia pulex</name>
    <name type="common">Water flea</name>
    <dbReference type="NCBI Taxonomy" id="6669"/>
    <lineage>
        <taxon>Eukaryota</taxon>
        <taxon>Metazoa</taxon>
        <taxon>Ecdysozoa</taxon>
        <taxon>Arthropoda</taxon>
        <taxon>Crustacea</taxon>
        <taxon>Branchiopoda</taxon>
        <taxon>Diplostraca</taxon>
        <taxon>Cladocera</taxon>
        <taxon>Anomopoda</taxon>
        <taxon>Daphniidae</taxon>
        <taxon>Daphnia</taxon>
    </lineage>
</organism>
<dbReference type="EMBL" id="GL734146">
    <property type="protein sequence ID" value="EFX61769.1"/>
    <property type="molecule type" value="Genomic_DNA"/>
</dbReference>
<dbReference type="HOGENOM" id="CLU_033666_12_4_1"/>